<dbReference type="Proteomes" id="UP000236584">
    <property type="component" value="Chromosome"/>
</dbReference>
<feature type="region of interest" description="Disordered" evidence="1">
    <location>
        <begin position="114"/>
        <end position="145"/>
    </location>
</feature>
<dbReference type="KEGG" id="srub:C2R22_10630"/>
<keyword evidence="3" id="KW-1185">Reference proteome</keyword>
<dbReference type="RefSeq" id="WP_103425740.1">
    <property type="nucleotide sequence ID" value="NZ_CP026309.1"/>
</dbReference>
<accession>A0A2I8VJF4</accession>
<dbReference type="GeneID" id="35592551"/>
<evidence type="ECO:0000313" key="2">
    <source>
        <dbReference type="EMBL" id="AUV82051.1"/>
    </source>
</evidence>
<dbReference type="AlphaFoldDB" id="A0A2I8VJF4"/>
<organism evidence="2 3">
    <name type="scientific">Salinigranum rubrum</name>
    <dbReference type="NCBI Taxonomy" id="755307"/>
    <lineage>
        <taxon>Archaea</taxon>
        <taxon>Methanobacteriati</taxon>
        <taxon>Methanobacteriota</taxon>
        <taxon>Stenosarchaea group</taxon>
        <taxon>Halobacteria</taxon>
        <taxon>Halobacteriales</taxon>
        <taxon>Haloferacaceae</taxon>
        <taxon>Salinigranum</taxon>
    </lineage>
</organism>
<dbReference type="OrthoDB" id="382853at2157"/>
<gene>
    <name evidence="2" type="ORF">C2R22_10630</name>
</gene>
<feature type="region of interest" description="Disordered" evidence="1">
    <location>
        <begin position="1"/>
        <end position="59"/>
    </location>
</feature>
<evidence type="ECO:0000313" key="3">
    <source>
        <dbReference type="Proteomes" id="UP000236584"/>
    </source>
</evidence>
<feature type="compositionally biased region" description="Basic and acidic residues" evidence="1">
    <location>
        <begin position="124"/>
        <end position="133"/>
    </location>
</feature>
<name>A0A2I8VJF4_9EURY</name>
<feature type="region of interest" description="Disordered" evidence="1">
    <location>
        <begin position="71"/>
        <end position="94"/>
    </location>
</feature>
<protein>
    <submittedName>
        <fullName evidence="2">Uncharacterized protein</fullName>
    </submittedName>
</protein>
<sequence length="145" mass="15943">MTRTPTFSPRPHEAGQHPGPSGATRVDDEYVFTTVTESGPRDGLTKFSVRVDPSDGSPDELVLHVTRRIDREASGAPSQRDAATVTVSTPTLRSPPRVDALESVLETWCRRHWGDDFDTSGVGRRGERGDRPARANARADSVRHR</sequence>
<dbReference type="EMBL" id="CP026309">
    <property type="protein sequence ID" value="AUV82051.1"/>
    <property type="molecule type" value="Genomic_DNA"/>
</dbReference>
<evidence type="ECO:0000256" key="1">
    <source>
        <dbReference type="SAM" id="MobiDB-lite"/>
    </source>
</evidence>
<proteinExistence type="predicted"/>
<reference evidence="2 3" key="1">
    <citation type="submission" date="2018-01" db="EMBL/GenBank/DDBJ databases">
        <title>Complete genome sequence of Salinigranum rubrum GX10T, an extremely halophilic archaeon isolated from a marine solar saltern.</title>
        <authorList>
            <person name="Han S."/>
        </authorList>
    </citation>
    <scope>NUCLEOTIDE SEQUENCE [LARGE SCALE GENOMIC DNA]</scope>
    <source>
        <strain evidence="2 3">GX10</strain>
    </source>
</reference>